<name>A0A415QP39_9BACT</name>
<dbReference type="Pfam" id="PF00534">
    <property type="entry name" value="Glycos_transf_1"/>
    <property type="match status" value="1"/>
</dbReference>
<dbReference type="Gene3D" id="3.40.50.2000">
    <property type="entry name" value="Glycogen Phosphorylase B"/>
    <property type="match status" value="2"/>
</dbReference>
<feature type="domain" description="Glycosyl transferase family 1" evidence="1">
    <location>
        <begin position="183"/>
        <end position="342"/>
    </location>
</feature>
<dbReference type="PANTHER" id="PTHR12526:SF636">
    <property type="entry name" value="BLL3647 PROTEIN"/>
    <property type="match status" value="1"/>
</dbReference>
<reference evidence="2 3" key="1">
    <citation type="submission" date="2018-08" db="EMBL/GenBank/DDBJ databases">
        <title>A genome reference for cultivated species of the human gut microbiota.</title>
        <authorList>
            <person name="Zou Y."/>
            <person name="Xue W."/>
            <person name="Luo G."/>
        </authorList>
    </citation>
    <scope>NUCLEOTIDE SEQUENCE [LARGE SCALE GENOMIC DNA]</scope>
    <source>
        <strain evidence="2 3">AF34-33</strain>
    </source>
</reference>
<proteinExistence type="predicted"/>
<dbReference type="PANTHER" id="PTHR12526">
    <property type="entry name" value="GLYCOSYLTRANSFERASE"/>
    <property type="match status" value="1"/>
</dbReference>
<dbReference type="SUPFAM" id="SSF53756">
    <property type="entry name" value="UDP-Glycosyltransferase/glycogen phosphorylase"/>
    <property type="match status" value="1"/>
</dbReference>
<sequence length="370" mass="42626">MRVLLISPSPELPGGIARWTKHVLNYYEEHKESCKLDYLCATQCEYSVKRNYFYRFYVGILNYVQVIFKFRSRLLQLHYDVVHITTSASISLLKDLCLINIAKYYNVKSIVHFRFGRIPELVEKKNWEWKLLKRVVCQADVVITLDIRSYVALVSMGFKNVENLPNPLSNNILKNIERNNSVIVQSRRIVFVGQMLETKGVYELVKVCSEIPDIKLEMYGAIPDGMRNKLLRVAGINAENWLDIVGEIDYDLVINKMMACSVFVLPTYSEGFPNVILESMACGCAIVASNVGAIPEMLAVDSQRPCGICIEPRNKIELKKAIEFVLDHPDIAREYGERAKERVFNEYSIDSVWLRMVKIWKDSLVEKIVH</sequence>
<dbReference type="EMBL" id="QRPV01000003">
    <property type="protein sequence ID" value="RHM46194.1"/>
    <property type="molecule type" value="Genomic_DNA"/>
</dbReference>
<keyword evidence="2" id="KW-0808">Transferase</keyword>
<gene>
    <name evidence="2" type="ORF">DWZ68_04355</name>
</gene>
<evidence type="ECO:0000313" key="2">
    <source>
        <dbReference type="EMBL" id="RHM46194.1"/>
    </source>
</evidence>
<protein>
    <submittedName>
        <fullName evidence="2">Glycosyltransferase</fullName>
    </submittedName>
</protein>
<accession>A0A415QP39</accession>
<dbReference type="Proteomes" id="UP000286038">
    <property type="component" value="Unassembled WGS sequence"/>
</dbReference>
<dbReference type="GO" id="GO:0016757">
    <property type="term" value="F:glycosyltransferase activity"/>
    <property type="evidence" value="ECO:0007669"/>
    <property type="project" value="InterPro"/>
</dbReference>
<dbReference type="InterPro" id="IPR001296">
    <property type="entry name" value="Glyco_trans_1"/>
</dbReference>
<dbReference type="AlphaFoldDB" id="A0A415QP39"/>
<dbReference type="CDD" id="cd03801">
    <property type="entry name" value="GT4_PimA-like"/>
    <property type="match status" value="1"/>
</dbReference>
<evidence type="ECO:0000259" key="1">
    <source>
        <dbReference type="Pfam" id="PF00534"/>
    </source>
</evidence>
<evidence type="ECO:0000313" key="3">
    <source>
        <dbReference type="Proteomes" id="UP000286038"/>
    </source>
</evidence>
<dbReference type="RefSeq" id="WP_118310374.1">
    <property type="nucleotide sequence ID" value="NZ_CABJDM010000003.1"/>
</dbReference>
<organism evidence="2 3">
    <name type="scientific">Butyricimonas virosa</name>
    <dbReference type="NCBI Taxonomy" id="544645"/>
    <lineage>
        <taxon>Bacteria</taxon>
        <taxon>Pseudomonadati</taxon>
        <taxon>Bacteroidota</taxon>
        <taxon>Bacteroidia</taxon>
        <taxon>Bacteroidales</taxon>
        <taxon>Odoribacteraceae</taxon>
        <taxon>Butyricimonas</taxon>
    </lineage>
</organism>
<comment type="caution">
    <text evidence="2">The sequence shown here is derived from an EMBL/GenBank/DDBJ whole genome shotgun (WGS) entry which is preliminary data.</text>
</comment>